<keyword evidence="6" id="KW-0472">Membrane</keyword>
<keyword evidence="11" id="KW-1185">Reference proteome</keyword>
<keyword evidence="8" id="KW-0175">Coiled coil</keyword>
<evidence type="ECO:0000256" key="4">
    <source>
        <dbReference type="ARBA" id="ARBA00022452"/>
    </source>
</evidence>
<evidence type="ECO:0000256" key="8">
    <source>
        <dbReference type="SAM" id="Coils"/>
    </source>
</evidence>
<comment type="similarity">
    <text evidence="2">Belongs to the outer membrane factor (OMF) (TC 1.B.17) family.</text>
</comment>
<comment type="subcellular location">
    <subcellularLocation>
        <location evidence="1">Cell outer membrane</location>
    </subcellularLocation>
</comment>
<feature type="coiled-coil region" evidence="8">
    <location>
        <begin position="376"/>
        <end position="431"/>
    </location>
</feature>
<keyword evidence="3" id="KW-0813">Transport</keyword>
<dbReference type="InterPro" id="IPR003423">
    <property type="entry name" value="OMP_efflux"/>
</dbReference>
<comment type="caution">
    <text evidence="10">The sequence shown here is derived from an EMBL/GenBank/DDBJ whole genome shotgun (WGS) entry which is preliminary data.</text>
</comment>
<dbReference type="EMBL" id="JBHSKT010000002">
    <property type="protein sequence ID" value="MFC5269668.1"/>
    <property type="molecule type" value="Genomic_DNA"/>
</dbReference>
<evidence type="ECO:0000313" key="10">
    <source>
        <dbReference type="EMBL" id="MFC5269668.1"/>
    </source>
</evidence>
<sequence length="479" mass="55592">MMKNKKAYLLLAFVWSLLFFRAENGRAQASETALVFTLDAFFDQIMRHHPVARQAALLPEQARQEIRIARGNFDPSLSSYYNNKEYTGKEYYQLWDSNLKIPTWFGTEIKAGFEDNSGQYLNPQNYVPKEGLLYAGLSVPIGQGLLIDQRRATLRQAQLTQGMLEAERIKTINKLLLQASKDYWDWFFAYQQRNLYARGLDFARTRLKAVTERAQTGDLAAIDTVEASIEARKREIMFQEAEVALQNARLLVSNHLWRENLVPAELPENALPADLGSTLTPLAPDSLQRLMQLAQNQHPDLLKLQAKSEQLEFDRKLAADKFKPKLNAEYYALRRRLTDNPEMFSNGYLLDNYKFGLNFSYPLLLRAERGKYQLTKLKLQDNLLETQQTRREVQNQVLAAYNQWQLLEQQIRQQEQLVNQSQQLRDAEETRFAAGESSLFFTNSREMSLLANEVKLYELKAKYAKNKIFLLWAAGKVWY</sequence>
<keyword evidence="5" id="KW-0812">Transmembrane</keyword>
<dbReference type="PANTHER" id="PTHR30026">
    <property type="entry name" value="OUTER MEMBRANE PROTEIN TOLC"/>
    <property type="match status" value="1"/>
</dbReference>
<reference evidence="11" key="1">
    <citation type="journal article" date="2019" name="Int. J. Syst. Evol. Microbiol.">
        <title>The Global Catalogue of Microorganisms (GCM) 10K type strain sequencing project: providing services to taxonomists for standard genome sequencing and annotation.</title>
        <authorList>
            <consortium name="The Broad Institute Genomics Platform"/>
            <consortium name="The Broad Institute Genome Sequencing Center for Infectious Disease"/>
            <person name="Wu L."/>
            <person name="Ma J."/>
        </authorList>
    </citation>
    <scope>NUCLEOTIDE SEQUENCE [LARGE SCALE GENOMIC DNA]</scope>
    <source>
        <strain evidence="11">KACC 12602</strain>
    </source>
</reference>
<dbReference type="Pfam" id="PF02321">
    <property type="entry name" value="OEP"/>
    <property type="match status" value="1"/>
</dbReference>
<evidence type="ECO:0000256" key="1">
    <source>
        <dbReference type="ARBA" id="ARBA00004442"/>
    </source>
</evidence>
<accession>A0ABW0E843</accession>
<feature type="chain" id="PRO_5046517520" evidence="9">
    <location>
        <begin position="22"/>
        <end position="479"/>
    </location>
</feature>
<dbReference type="Gene3D" id="1.20.1600.10">
    <property type="entry name" value="Outer membrane efflux proteins (OEP)"/>
    <property type="match status" value="1"/>
</dbReference>
<dbReference type="PANTHER" id="PTHR30026:SF20">
    <property type="entry name" value="OUTER MEMBRANE PROTEIN TOLC"/>
    <property type="match status" value="1"/>
</dbReference>
<dbReference type="SUPFAM" id="SSF56954">
    <property type="entry name" value="Outer membrane efflux proteins (OEP)"/>
    <property type="match status" value="1"/>
</dbReference>
<gene>
    <name evidence="10" type="ORF">ACFPIB_03535</name>
</gene>
<evidence type="ECO:0000313" key="11">
    <source>
        <dbReference type="Proteomes" id="UP001596161"/>
    </source>
</evidence>
<evidence type="ECO:0000256" key="2">
    <source>
        <dbReference type="ARBA" id="ARBA00007613"/>
    </source>
</evidence>
<dbReference type="RefSeq" id="WP_378016049.1">
    <property type="nucleotide sequence ID" value="NZ_JBHSKT010000002.1"/>
</dbReference>
<feature type="signal peptide" evidence="9">
    <location>
        <begin position="1"/>
        <end position="21"/>
    </location>
</feature>
<organism evidence="10 11">
    <name type="scientific">Adhaeribacter terreus</name>
    <dbReference type="NCBI Taxonomy" id="529703"/>
    <lineage>
        <taxon>Bacteria</taxon>
        <taxon>Pseudomonadati</taxon>
        <taxon>Bacteroidota</taxon>
        <taxon>Cytophagia</taxon>
        <taxon>Cytophagales</taxon>
        <taxon>Hymenobacteraceae</taxon>
        <taxon>Adhaeribacter</taxon>
    </lineage>
</organism>
<dbReference type="Proteomes" id="UP001596161">
    <property type="component" value="Unassembled WGS sequence"/>
</dbReference>
<evidence type="ECO:0000256" key="3">
    <source>
        <dbReference type="ARBA" id="ARBA00022448"/>
    </source>
</evidence>
<keyword evidence="7" id="KW-0998">Cell outer membrane</keyword>
<evidence type="ECO:0000256" key="6">
    <source>
        <dbReference type="ARBA" id="ARBA00023136"/>
    </source>
</evidence>
<name>A0ABW0E843_9BACT</name>
<evidence type="ECO:0000256" key="5">
    <source>
        <dbReference type="ARBA" id="ARBA00022692"/>
    </source>
</evidence>
<protein>
    <submittedName>
        <fullName evidence="10">TolC family protein</fullName>
    </submittedName>
</protein>
<dbReference type="InterPro" id="IPR051906">
    <property type="entry name" value="TolC-like"/>
</dbReference>
<proteinExistence type="inferred from homology"/>
<keyword evidence="4" id="KW-1134">Transmembrane beta strand</keyword>
<keyword evidence="9" id="KW-0732">Signal</keyword>
<evidence type="ECO:0000256" key="9">
    <source>
        <dbReference type="SAM" id="SignalP"/>
    </source>
</evidence>
<evidence type="ECO:0000256" key="7">
    <source>
        <dbReference type="ARBA" id="ARBA00023237"/>
    </source>
</evidence>